<evidence type="ECO:0000256" key="1">
    <source>
        <dbReference type="SAM" id="MobiDB-lite"/>
    </source>
</evidence>
<gene>
    <name evidence="2" type="ORF">PLEPLA_LOCUS20452</name>
</gene>
<evidence type="ECO:0000313" key="2">
    <source>
        <dbReference type="EMBL" id="CAB1432389.1"/>
    </source>
</evidence>
<dbReference type="Proteomes" id="UP001153269">
    <property type="component" value="Unassembled WGS sequence"/>
</dbReference>
<feature type="compositionally biased region" description="Polar residues" evidence="1">
    <location>
        <begin position="82"/>
        <end position="101"/>
    </location>
</feature>
<name>A0A9N7ULC0_PLEPL</name>
<comment type="caution">
    <text evidence="2">The sequence shown here is derived from an EMBL/GenBank/DDBJ whole genome shotgun (WGS) entry which is preliminary data.</text>
</comment>
<feature type="compositionally biased region" description="Polar residues" evidence="1">
    <location>
        <begin position="20"/>
        <end position="33"/>
    </location>
</feature>
<protein>
    <submittedName>
        <fullName evidence="2">Uncharacterized protein</fullName>
    </submittedName>
</protein>
<accession>A0A9N7ULC0</accession>
<sequence>MHLDDPPGTGCTAAEHPGTVTVTMRDNVHNNSEAEGDRERKKCTERGRGSENEEETVGAVRPDSAEFSSAAAAQERCGKFRSSFTCGPSPPSSHSSTLYLN</sequence>
<keyword evidence="3" id="KW-1185">Reference proteome</keyword>
<feature type="compositionally biased region" description="Basic and acidic residues" evidence="1">
    <location>
        <begin position="35"/>
        <end position="51"/>
    </location>
</feature>
<dbReference type="EMBL" id="CADEAL010001435">
    <property type="protein sequence ID" value="CAB1432389.1"/>
    <property type="molecule type" value="Genomic_DNA"/>
</dbReference>
<proteinExistence type="predicted"/>
<dbReference type="AlphaFoldDB" id="A0A9N7ULC0"/>
<feature type="region of interest" description="Disordered" evidence="1">
    <location>
        <begin position="1"/>
        <end position="101"/>
    </location>
</feature>
<organism evidence="2 3">
    <name type="scientific">Pleuronectes platessa</name>
    <name type="common">European plaice</name>
    <dbReference type="NCBI Taxonomy" id="8262"/>
    <lineage>
        <taxon>Eukaryota</taxon>
        <taxon>Metazoa</taxon>
        <taxon>Chordata</taxon>
        <taxon>Craniata</taxon>
        <taxon>Vertebrata</taxon>
        <taxon>Euteleostomi</taxon>
        <taxon>Actinopterygii</taxon>
        <taxon>Neopterygii</taxon>
        <taxon>Teleostei</taxon>
        <taxon>Neoteleostei</taxon>
        <taxon>Acanthomorphata</taxon>
        <taxon>Carangaria</taxon>
        <taxon>Pleuronectiformes</taxon>
        <taxon>Pleuronectoidei</taxon>
        <taxon>Pleuronectidae</taxon>
        <taxon>Pleuronectes</taxon>
    </lineage>
</organism>
<evidence type="ECO:0000313" key="3">
    <source>
        <dbReference type="Proteomes" id="UP001153269"/>
    </source>
</evidence>
<reference evidence="2" key="1">
    <citation type="submission" date="2020-03" db="EMBL/GenBank/DDBJ databases">
        <authorList>
            <person name="Weist P."/>
        </authorList>
    </citation>
    <scope>NUCLEOTIDE SEQUENCE</scope>
</reference>